<sequence length="302" mass="32458">MKYYSSVFFLLIAPIWAQLPCTSVDISNMDVSSCICPSNFPSPPSSLICQGNSIDCPITCNPSPPSPVVPRAQLSQCYSGCVEPNSECNGCYIWFSSLCRCLQAFQSGSQTDCIASPVIGQGAPQPHQSPSWVVLGSGTLITTTQLIPGILQLQTAADIDGGFRLGQDTINAQQARDSLALAMNSVSTRSEEQIHIHLCDSTNSGIRGILDQLDRDKYRTSQSVPLAALHKSNSAMNCRVSPNSGVDINMGRDVVEWLKQYQGSNDCAQYDVGAGVITDSSDYTWACVTTGHRAAENLFCPT</sequence>
<evidence type="ECO:0000256" key="1">
    <source>
        <dbReference type="SAM" id="SignalP"/>
    </source>
</evidence>
<proteinExistence type="predicted"/>
<keyword evidence="1" id="KW-0732">Signal</keyword>
<dbReference type="Gene3D" id="3.30.428.30">
    <property type="entry name" value="HIT family - CDH-like"/>
    <property type="match status" value="1"/>
</dbReference>
<organism evidence="2 3">
    <name type="scientific">Penicillium olsonii</name>
    <dbReference type="NCBI Taxonomy" id="99116"/>
    <lineage>
        <taxon>Eukaryota</taxon>
        <taxon>Fungi</taxon>
        <taxon>Dikarya</taxon>
        <taxon>Ascomycota</taxon>
        <taxon>Pezizomycotina</taxon>
        <taxon>Eurotiomycetes</taxon>
        <taxon>Eurotiomycetidae</taxon>
        <taxon>Eurotiales</taxon>
        <taxon>Aspergillaceae</taxon>
        <taxon>Penicillium</taxon>
    </lineage>
</organism>
<dbReference type="AlphaFoldDB" id="A0A9W4HFJ7"/>
<evidence type="ECO:0008006" key="4">
    <source>
        <dbReference type="Google" id="ProtNLM"/>
    </source>
</evidence>
<gene>
    <name evidence="2" type="ORF">POLS_LOCUS1702</name>
</gene>
<evidence type="ECO:0000313" key="2">
    <source>
        <dbReference type="EMBL" id="CAG7995346.1"/>
    </source>
</evidence>
<name>A0A9W4HFJ7_PENOL</name>
<protein>
    <recommendedName>
        <fullName evidence="4">SCP domain-containing protein</fullName>
    </recommendedName>
</protein>
<comment type="caution">
    <text evidence="2">The sequence shown here is derived from an EMBL/GenBank/DDBJ whole genome shotgun (WGS) entry which is preliminary data.</text>
</comment>
<dbReference type="Proteomes" id="UP001153618">
    <property type="component" value="Unassembled WGS sequence"/>
</dbReference>
<dbReference type="InterPro" id="IPR036265">
    <property type="entry name" value="HIT-like_sf"/>
</dbReference>
<feature type="chain" id="PRO_5040835448" description="SCP domain-containing protein" evidence="1">
    <location>
        <begin position="18"/>
        <end position="302"/>
    </location>
</feature>
<evidence type="ECO:0000313" key="3">
    <source>
        <dbReference type="Proteomes" id="UP001153618"/>
    </source>
</evidence>
<dbReference type="EMBL" id="CAJVOS010000011">
    <property type="protein sequence ID" value="CAG7995346.1"/>
    <property type="molecule type" value="Genomic_DNA"/>
</dbReference>
<keyword evidence="3" id="KW-1185">Reference proteome</keyword>
<feature type="signal peptide" evidence="1">
    <location>
        <begin position="1"/>
        <end position="17"/>
    </location>
</feature>
<reference evidence="2" key="1">
    <citation type="submission" date="2021-07" db="EMBL/GenBank/DDBJ databases">
        <authorList>
            <person name="Branca A.L. A."/>
        </authorList>
    </citation>
    <scope>NUCLEOTIDE SEQUENCE</scope>
</reference>
<dbReference type="OrthoDB" id="4932058at2759"/>
<accession>A0A9W4HFJ7</accession>